<evidence type="ECO:0000256" key="3">
    <source>
        <dbReference type="ARBA" id="ARBA00022692"/>
    </source>
</evidence>
<organism evidence="8 9">
    <name type="scientific">Kiloniella spongiae</name>
    <dbReference type="NCBI Taxonomy" id="1489064"/>
    <lineage>
        <taxon>Bacteria</taxon>
        <taxon>Pseudomonadati</taxon>
        <taxon>Pseudomonadota</taxon>
        <taxon>Alphaproteobacteria</taxon>
        <taxon>Rhodospirillales</taxon>
        <taxon>Kiloniellaceae</taxon>
        <taxon>Kiloniella</taxon>
    </lineage>
</organism>
<evidence type="ECO:0000313" key="9">
    <source>
        <dbReference type="Proteomes" id="UP000035444"/>
    </source>
</evidence>
<keyword evidence="8" id="KW-0808">Transferase</keyword>
<proteinExistence type="predicted"/>
<evidence type="ECO:0000256" key="2">
    <source>
        <dbReference type="ARBA" id="ARBA00022475"/>
    </source>
</evidence>
<name>A0A0H2MVK2_9PROT</name>
<dbReference type="OrthoDB" id="9775544at2"/>
<dbReference type="RefSeq" id="WP_047763944.1">
    <property type="nucleotide sequence ID" value="NZ_LAQL01000006.1"/>
</dbReference>
<gene>
    <name evidence="8" type="ORF">WH96_09560</name>
</gene>
<comment type="subcellular location">
    <subcellularLocation>
        <location evidence="1">Cell membrane</location>
        <topology evidence="1">Multi-pass membrane protein</topology>
    </subcellularLocation>
</comment>
<dbReference type="PANTHER" id="PTHR30287:SF1">
    <property type="entry name" value="INNER MEMBRANE PROTEIN"/>
    <property type="match status" value="1"/>
</dbReference>
<dbReference type="GO" id="GO:0016740">
    <property type="term" value="F:transferase activity"/>
    <property type="evidence" value="ECO:0007669"/>
    <property type="project" value="UniProtKB-KW"/>
</dbReference>
<keyword evidence="9" id="KW-1185">Reference proteome</keyword>
<keyword evidence="3 6" id="KW-0812">Transmembrane</keyword>
<feature type="transmembrane region" description="Helical" evidence="6">
    <location>
        <begin position="359"/>
        <end position="379"/>
    </location>
</feature>
<evidence type="ECO:0000259" key="7">
    <source>
        <dbReference type="Pfam" id="PF02687"/>
    </source>
</evidence>
<reference evidence="8 9" key="1">
    <citation type="submission" date="2015-03" db="EMBL/GenBank/DDBJ databases">
        <title>Genome Sequence of Kiloniella spongiae MEBiC09566, isolated from a marine sponge.</title>
        <authorList>
            <person name="Shao Z."/>
            <person name="Wang L."/>
            <person name="Li X."/>
        </authorList>
    </citation>
    <scope>NUCLEOTIDE SEQUENCE [LARGE SCALE GENOMIC DNA]</scope>
    <source>
        <strain evidence="8 9">MEBiC09566</strain>
    </source>
</reference>
<protein>
    <submittedName>
        <fullName evidence="8">Glycosyl transferase family 1</fullName>
    </submittedName>
</protein>
<comment type="caution">
    <text evidence="8">The sequence shown here is derived from an EMBL/GenBank/DDBJ whole genome shotgun (WGS) entry which is preliminary data.</text>
</comment>
<keyword evidence="4 6" id="KW-1133">Transmembrane helix</keyword>
<dbReference type="STRING" id="1489064.WH96_09560"/>
<keyword evidence="2" id="KW-1003">Cell membrane</keyword>
<accession>A0A0H2MVK2</accession>
<feature type="transmembrane region" description="Helical" evidence="6">
    <location>
        <begin position="809"/>
        <end position="833"/>
    </location>
</feature>
<evidence type="ECO:0000256" key="5">
    <source>
        <dbReference type="ARBA" id="ARBA00023136"/>
    </source>
</evidence>
<evidence type="ECO:0000256" key="6">
    <source>
        <dbReference type="SAM" id="Phobius"/>
    </source>
</evidence>
<feature type="transmembrane region" description="Helical" evidence="6">
    <location>
        <begin position="484"/>
        <end position="501"/>
    </location>
</feature>
<dbReference type="AlphaFoldDB" id="A0A0H2MVK2"/>
<feature type="transmembrane region" description="Helical" evidence="6">
    <location>
        <begin position="430"/>
        <end position="452"/>
    </location>
</feature>
<dbReference type="Pfam" id="PF02687">
    <property type="entry name" value="FtsX"/>
    <property type="match status" value="2"/>
</dbReference>
<sequence>MSKRLPFSLAASYAFRELRGGIKGFRIFLACLFLGVAAIAAVGSISAAIEQGLRNDGRNLLGGDIALNLVHRKASDEQLRWLQDQGEISLVREMRTMGKQAVEGGKRTLIELRAVDDVYPLYGDVILEPNIPLSDALAKTDNGWGTVLAPNLLRKLNLKVGDQIIVGNGHYEIRASLIKEPDLSTRAFTYGPTVMISGESLEGTGLIQPGSMVRYDYRLALPIETDLKAFQETIATTFPEAGWRIRSSEKAAPRISQFIDVLGMYLTLIGLATLLVGGVGIANAVKSFMDSKVGVVATLKCLGAPSRLIFQIYLIQILFLTLIGTITGLIAGASAPYIASAFAKDILGWEIAAQFYAEPLLLAAAFGFLTAFTFSIWSLSKAGKTSPARLFRDLTSPITGRPTPKAMLALTLSAILLALTAITFASNPKIAGFFIVGAISTFAIYNAVGWLITKLTKFLPRATHPPLRTAIANLHRPGAPTTSVILSMGLGLTVLVIVALLEGNVRQAVTQSLPEEAPGFYFIDIQPQQVEDFDALVKSTSGVNELRRVPMMRGRITAVNGTPPSELEIPSEIKWVFRSDRGLTWSAEMPENTKLVEGSWWPEDYNGKPLVSLDQAVAKGLGLTLGDSLTINLLGRPIDVEIANLRKIDWGGLEINFVMVFSPGLMSKAPQTHIATVKALPEIEDALEIKVTDQFSNVSSIRVKEALEAATELLSHVALALSVIAVVALLAGTLVLGGAVAAGHRRRVYDSIVLKVLGASRRSLAATFFLEFGMLGLISALVAVVIGAVASWAITVYILRLEFTLLTEVVLFTPLLALLATLICGYAGTWSALRQRPAALLRNE</sequence>
<evidence type="ECO:0000313" key="8">
    <source>
        <dbReference type="EMBL" id="KLN60730.1"/>
    </source>
</evidence>
<keyword evidence="5 6" id="KW-0472">Membrane</keyword>
<feature type="transmembrane region" description="Helical" evidence="6">
    <location>
        <begin position="764"/>
        <end position="797"/>
    </location>
</feature>
<feature type="transmembrane region" description="Helical" evidence="6">
    <location>
        <begin position="717"/>
        <end position="743"/>
    </location>
</feature>
<dbReference type="PANTHER" id="PTHR30287">
    <property type="entry name" value="MEMBRANE COMPONENT OF PREDICTED ABC SUPERFAMILY METABOLITE UPTAKE TRANSPORTER"/>
    <property type="match status" value="1"/>
</dbReference>
<feature type="domain" description="ABC3 transporter permease C-terminal" evidence="7">
    <location>
        <begin position="268"/>
        <end position="387"/>
    </location>
</feature>
<evidence type="ECO:0000256" key="1">
    <source>
        <dbReference type="ARBA" id="ARBA00004651"/>
    </source>
</evidence>
<evidence type="ECO:0000256" key="4">
    <source>
        <dbReference type="ARBA" id="ARBA00022989"/>
    </source>
</evidence>
<dbReference type="EMBL" id="LAQL01000006">
    <property type="protein sequence ID" value="KLN60730.1"/>
    <property type="molecule type" value="Genomic_DNA"/>
</dbReference>
<dbReference type="InterPro" id="IPR038766">
    <property type="entry name" value="Membrane_comp_ABC_pdt"/>
</dbReference>
<feature type="domain" description="ABC3 transporter permease C-terminal" evidence="7">
    <location>
        <begin position="723"/>
        <end position="835"/>
    </location>
</feature>
<dbReference type="Proteomes" id="UP000035444">
    <property type="component" value="Unassembled WGS sequence"/>
</dbReference>
<feature type="transmembrane region" description="Helical" evidence="6">
    <location>
        <begin position="262"/>
        <end position="282"/>
    </location>
</feature>
<feature type="transmembrane region" description="Helical" evidence="6">
    <location>
        <begin position="317"/>
        <end position="339"/>
    </location>
</feature>
<dbReference type="PATRIC" id="fig|1489064.4.peg.3196"/>
<feature type="transmembrane region" description="Helical" evidence="6">
    <location>
        <begin position="406"/>
        <end position="424"/>
    </location>
</feature>
<dbReference type="InterPro" id="IPR003838">
    <property type="entry name" value="ABC3_permease_C"/>
</dbReference>
<dbReference type="GO" id="GO:0005886">
    <property type="term" value="C:plasma membrane"/>
    <property type="evidence" value="ECO:0007669"/>
    <property type="project" value="UniProtKB-SubCell"/>
</dbReference>